<dbReference type="PRINTS" id="PR00111">
    <property type="entry name" value="ABHYDROLASE"/>
</dbReference>
<dbReference type="InterPro" id="IPR050266">
    <property type="entry name" value="AB_hydrolase_sf"/>
</dbReference>
<reference evidence="2 3" key="1">
    <citation type="journal article" date="2019" name="Int. J. Syst. Evol. Microbiol.">
        <title>The Global Catalogue of Microorganisms (GCM) 10K type strain sequencing project: providing services to taxonomists for standard genome sequencing and annotation.</title>
        <authorList>
            <consortium name="The Broad Institute Genomics Platform"/>
            <consortium name="The Broad Institute Genome Sequencing Center for Infectious Disease"/>
            <person name="Wu L."/>
            <person name="Ma J."/>
        </authorList>
    </citation>
    <scope>NUCLEOTIDE SEQUENCE [LARGE SCALE GENOMIC DNA]</scope>
    <source>
        <strain evidence="2 3">JCM 14718</strain>
    </source>
</reference>
<dbReference type="RefSeq" id="WP_344311367.1">
    <property type="nucleotide sequence ID" value="NZ_BAAANY010000011.1"/>
</dbReference>
<gene>
    <name evidence="2" type="ORF">GCM10009765_35730</name>
</gene>
<keyword evidence="2" id="KW-0378">Hydrolase</keyword>
<dbReference type="EMBL" id="BAAANY010000011">
    <property type="protein sequence ID" value="GAA1683390.1"/>
    <property type="molecule type" value="Genomic_DNA"/>
</dbReference>
<dbReference type="Pfam" id="PF00561">
    <property type="entry name" value="Abhydrolase_1"/>
    <property type="match status" value="1"/>
</dbReference>
<dbReference type="InterPro" id="IPR029058">
    <property type="entry name" value="AB_hydrolase_fold"/>
</dbReference>
<dbReference type="PANTHER" id="PTHR43798">
    <property type="entry name" value="MONOACYLGLYCEROL LIPASE"/>
    <property type="match status" value="1"/>
</dbReference>
<dbReference type="InterPro" id="IPR000073">
    <property type="entry name" value="AB_hydrolase_1"/>
</dbReference>
<dbReference type="Gene3D" id="3.40.50.1820">
    <property type="entry name" value="alpha/beta hydrolase"/>
    <property type="match status" value="1"/>
</dbReference>
<dbReference type="PRINTS" id="PR00412">
    <property type="entry name" value="EPOXHYDRLASE"/>
</dbReference>
<evidence type="ECO:0000259" key="1">
    <source>
        <dbReference type="Pfam" id="PF00561"/>
    </source>
</evidence>
<protein>
    <submittedName>
        <fullName evidence="2">Alpha/beta hydrolase</fullName>
    </submittedName>
</protein>
<proteinExistence type="predicted"/>
<feature type="domain" description="AB hydrolase-1" evidence="1">
    <location>
        <begin position="24"/>
        <end position="270"/>
    </location>
</feature>
<dbReference type="InterPro" id="IPR000639">
    <property type="entry name" value="Epox_hydrolase-like"/>
</dbReference>
<dbReference type="PANTHER" id="PTHR43798:SF24">
    <property type="entry name" value="CIS-3-ALKYL-4-ALKYLOXETAN-2-ONE DECARBOXYLASE"/>
    <property type="match status" value="1"/>
</dbReference>
<evidence type="ECO:0000313" key="3">
    <source>
        <dbReference type="Proteomes" id="UP001500618"/>
    </source>
</evidence>
<dbReference type="Proteomes" id="UP001500618">
    <property type="component" value="Unassembled WGS sequence"/>
</dbReference>
<accession>A0ABN2H7T5</accession>
<dbReference type="GO" id="GO:0016787">
    <property type="term" value="F:hydrolase activity"/>
    <property type="evidence" value="ECO:0007669"/>
    <property type="project" value="UniProtKB-KW"/>
</dbReference>
<dbReference type="SUPFAM" id="SSF53474">
    <property type="entry name" value="alpha/beta-Hydrolases"/>
    <property type="match status" value="1"/>
</dbReference>
<name>A0ABN2H7T5_9ACTN</name>
<organism evidence="2 3">
    <name type="scientific">Fodinicola feengrottensis</name>
    <dbReference type="NCBI Taxonomy" id="435914"/>
    <lineage>
        <taxon>Bacteria</taxon>
        <taxon>Bacillati</taxon>
        <taxon>Actinomycetota</taxon>
        <taxon>Actinomycetes</taxon>
        <taxon>Mycobacteriales</taxon>
        <taxon>Fodinicola</taxon>
    </lineage>
</organism>
<keyword evidence="3" id="KW-1185">Reference proteome</keyword>
<evidence type="ECO:0000313" key="2">
    <source>
        <dbReference type="EMBL" id="GAA1683390.1"/>
    </source>
</evidence>
<comment type="caution">
    <text evidence="2">The sequence shown here is derived from an EMBL/GenBank/DDBJ whole genome shotgun (WGS) entry which is preliminary data.</text>
</comment>
<sequence>MSGTAEVNGIKMHYLIEGNGPTAVLLHGWPQNSHCWRHIVGPLSQTHTVIAPDLRGYGRTDKPVGGYDKRTMAADVRALVRHLTDDSPITLVGHDRGARVAHRYALDHAENVSRLAVLDIVPTREAWRRGNPKTGLCAVPWHWHFHLQRDLPELLVGPNIRGYLEYFFERWTFQRAGLDPAAVDEYVRSFSRPGALRAGFEDYRAGFPYDDDLDNADFDAGLGLSMPVLALWGATGLPAQLDVLDAWRPYAPDLRGEAIPDCGHFIAEEQPAALLAHLNAFAR</sequence>